<comment type="caution">
    <text evidence="1">The sequence shown here is derived from an EMBL/GenBank/DDBJ whole genome shotgun (WGS) entry which is preliminary data.</text>
</comment>
<name>A0A540VXP8_9ACTN</name>
<gene>
    <name evidence="1" type="ORF">E6W39_03610</name>
</gene>
<dbReference type="GO" id="GO:0005506">
    <property type="term" value="F:iron ion binding"/>
    <property type="evidence" value="ECO:0007669"/>
    <property type="project" value="InterPro"/>
</dbReference>
<dbReference type="GO" id="GO:0020037">
    <property type="term" value="F:heme binding"/>
    <property type="evidence" value="ECO:0007669"/>
    <property type="project" value="InterPro"/>
</dbReference>
<dbReference type="AlphaFoldDB" id="A0A540VXP8"/>
<dbReference type="RefSeq" id="WP_141632227.1">
    <property type="nucleotide sequence ID" value="NZ_VIGB01000003.1"/>
</dbReference>
<dbReference type="Proteomes" id="UP000319103">
    <property type="component" value="Unassembled WGS sequence"/>
</dbReference>
<evidence type="ECO:0000313" key="1">
    <source>
        <dbReference type="EMBL" id="TQF01497.1"/>
    </source>
</evidence>
<dbReference type="InterPro" id="IPR036396">
    <property type="entry name" value="Cyt_P450_sf"/>
</dbReference>
<protein>
    <submittedName>
        <fullName evidence="1">Uncharacterized protein</fullName>
    </submittedName>
</protein>
<accession>A0A540VXP8</accession>
<dbReference type="SUPFAM" id="SSF48264">
    <property type="entry name" value="Cytochrome P450"/>
    <property type="match status" value="1"/>
</dbReference>
<dbReference type="GO" id="GO:0016705">
    <property type="term" value="F:oxidoreductase activity, acting on paired donors, with incorporation or reduction of molecular oxygen"/>
    <property type="evidence" value="ECO:0007669"/>
    <property type="project" value="InterPro"/>
</dbReference>
<organism evidence="1 2">
    <name type="scientific">Kitasatospora acidiphila</name>
    <dbReference type="NCBI Taxonomy" id="2567942"/>
    <lineage>
        <taxon>Bacteria</taxon>
        <taxon>Bacillati</taxon>
        <taxon>Actinomycetota</taxon>
        <taxon>Actinomycetes</taxon>
        <taxon>Kitasatosporales</taxon>
        <taxon>Streptomycetaceae</taxon>
        <taxon>Kitasatospora</taxon>
    </lineage>
</organism>
<dbReference type="Gene3D" id="1.10.630.10">
    <property type="entry name" value="Cytochrome P450"/>
    <property type="match status" value="1"/>
</dbReference>
<dbReference type="EMBL" id="VIGB01000003">
    <property type="protein sequence ID" value="TQF01497.1"/>
    <property type="molecule type" value="Genomic_DNA"/>
</dbReference>
<proteinExistence type="predicted"/>
<reference evidence="1 2" key="1">
    <citation type="submission" date="2019-06" db="EMBL/GenBank/DDBJ databases">
        <title>Description of Kitasatospora acidophila sp. nov. isolated from pine grove soil, and reclassification of Streptomyces novaecaesareae to Kitasatospora novaeceasareae comb. nov.</title>
        <authorList>
            <person name="Kim M.J."/>
        </authorList>
    </citation>
    <scope>NUCLEOTIDE SEQUENCE [LARGE SCALE GENOMIC DNA]</scope>
    <source>
        <strain evidence="1 2">MMS16-CNU292</strain>
    </source>
</reference>
<dbReference type="GO" id="GO:0004497">
    <property type="term" value="F:monooxygenase activity"/>
    <property type="evidence" value="ECO:0007669"/>
    <property type="project" value="InterPro"/>
</dbReference>
<sequence>MIHVTILTGDEWVCKMWPDSSTGAHQGRCRPNPRRWASTTRNGIITSERDFHRRQRRALPPAFRCDSIAACVGTMTDITEEQVSDWRPGEVIAVDLVMRRLMAAMLVATFRRAPHRWPVNSLSRQRFWTCWSNSGCLT</sequence>
<evidence type="ECO:0000313" key="2">
    <source>
        <dbReference type="Proteomes" id="UP000319103"/>
    </source>
</evidence>
<dbReference type="OrthoDB" id="4746309at2"/>
<keyword evidence="2" id="KW-1185">Reference proteome</keyword>